<dbReference type="Gene3D" id="1.20.5.1160">
    <property type="entry name" value="Vasodilator-stimulated phosphoprotein"/>
    <property type="match status" value="1"/>
</dbReference>
<dbReference type="InterPro" id="IPR039008">
    <property type="entry name" value="IF_rod_dom"/>
</dbReference>
<dbReference type="InterPro" id="IPR018039">
    <property type="entry name" value="IF_conserved"/>
</dbReference>
<evidence type="ECO:0000256" key="4">
    <source>
        <dbReference type="SAM" id="Coils"/>
    </source>
</evidence>
<dbReference type="GO" id="GO:0005882">
    <property type="term" value="C:intermediate filament"/>
    <property type="evidence" value="ECO:0007669"/>
    <property type="project" value="UniProtKB-KW"/>
</dbReference>
<keyword evidence="1 3" id="KW-0403">Intermediate filament</keyword>
<evidence type="ECO:0000256" key="1">
    <source>
        <dbReference type="ARBA" id="ARBA00022754"/>
    </source>
</evidence>
<dbReference type="PROSITE" id="PS51842">
    <property type="entry name" value="IF_ROD_2"/>
    <property type="match status" value="1"/>
</dbReference>
<dbReference type="InterPro" id="IPR050405">
    <property type="entry name" value="Intermediate_filament"/>
</dbReference>
<evidence type="ECO:0000256" key="3">
    <source>
        <dbReference type="RuleBase" id="RU000685"/>
    </source>
</evidence>
<sequence>AVSSPPLSSSAPTRLPVSSAMASDSPSSQAASTYLTAHTNEMVELQHLNGRLTSYIERLHFLEQQNQTLAAEVKRLRGRKLTRFERYESQHRQLHQRVDIIVAQRRRTKMHKDGCLSFQRRCQRKCAKQTNRTNRSHNNCAQRSGDKDLRWTSHALLCDLEGRITTLQDEIDFLEKVHKEEIHQLRTQKSQEQTQMDMSKPDMTKVDLTAALKDIRTQYEGIAAKNISEADDWYRSKVSDLNQAVDKRNHAAPSQGPAGAPGTRMTPYHLRRSTSLKSHNESLTRQMKDIEGPHRREAGGFQDSVTQLETEIGNKDEMAQHLRNYQDLLHVKMALDMEIATYRKLLEGEESRIAVPVQRFSKPNTEETPSEQQPPSSDGKKSESDDEEVVSESTQRDARDK</sequence>
<feature type="compositionally biased region" description="Basic and acidic residues" evidence="5">
    <location>
        <begin position="278"/>
        <end position="298"/>
    </location>
</feature>
<dbReference type="Gene3D" id="1.20.5.170">
    <property type="match status" value="1"/>
</dbReference>
<feature type="compositionally biased region" description="Polar residues" evidence="5">
    <location>
        <begin position="361"/>
        <end position="375"/>
    </location>
</feature>
<dbReference type="FunFam" id="1.20.5.170:FF:000002">
    <property type="entry name" value="Type I keratin KA11"/>
    <property type="match status" value="1"/>
</dbReference>
<comment type="similarity">
    <text evidence="3">Belongs to the intermediate filament family.</text>
</comment>
<dbReference type="SMART" id="SM01391">
    <property type="entry name" value="Filament"/>
    <property type="match status" value="1"/>
</dbReference>
<reference evidence="7" key="1">
    <citation type="submission" date="2006-01" db="EMBL/GenBank/DDBJ databases">
        <authorList>
            <person name="Lindblad-Toh K."/>
            <person name="Mauceli E."/>
            <person name="Grabherr M."/>
            <person name="Chang J.L."/>
            <person name="Lander E.S."/>
        </authorList>
    </citation>
    <scope>NUCLEOTIDE SEQUENCE [LARGE SCALE GENOMIC DNA]</scope>
</reference>
<evidence type="ECO:0000313" key="7">
    <source>
        <dbReference type="Ensembl" id="ENSGACP00000020544.1"/>
    </source>
</evidence>
<feature type="domain" description="IF rod" evidence="6">
    <location>
        <begin position="41"/>
        <end position="353"/>
    </location>
</feature>
<feature type="coiled-coil region" evidence="4">
    <location>
        <begin position="45"/>
        <end position="79"/>
    </location>
</feature>
<accession>G3PSF8</accession>
<dbReference type="Bgee" id="ENSGACG00000015574">
    <property type="expression patterns" value="Expressed in pharyngeal gill and 1 other cell type or tissue"/>
</dbReference>
<dbReference type="eggNOG" id="KOG0977">
    <property type="taxonomic scope" value="Eukaryota"/>
</dbReference>
<dbReference type="GO" id="GO:0005200">
    <property type="term" value="F:structural constituent of cytoskeleton"/>
    <property type="evidence" value="ECO:0007669"/>
    <property type="project" value="TreeGrafter"/>
</dbReference>
<dbReference type="GO" id="GO:0060538">
    <property type="term" value="P:skeletal muscle organ development"/>
    <property type="evidence" value="ECO:0007669"/>
    <property type="project" value="TreeGrafter"/>
</dbReference>
<reference evidence="7" key="2">
    <citation type="submission" date="2024-04" db="UniProtKB">
        <authorList>
            <consortium name="Ensembl"/>
        </authorList>
    </citation>
    <scope>IDENTIFICATION</scope>
</reference>
<feature type="region of interest" description="Disordered" evidence="5">
    <location>
        <begin position="354"/>
        <end position="401"/>
    </location>
</feature>
<dbReference type="GO" id="GO:0042383">
    <property type="term" value="C:sarcolemma"/>
    <property type="evidence" value="ECO:0007669"/>
    <property type="project" value="TreeGrafter"/>
</dbReference>
<feature type="region of interest" description="Disordered" evidence="5">
    <location>
        <begin position="247"/>
        <end position="303"/>
    </location>
</feature>
<dbReference type="PROSITE" id="PS00226">
    <property type="entry name" value="IF_ROD_1"/>
    <property type="match status" value="1"/>
</dbReference>
<dbReference type="PANTHER" id="PTHR45652:SF2">
    <property type="entry name" value="DESMIN"/>
    <property type="match status" value="1"/>
</dbReference>
<evidence type="ECO:0000256" key="2">
    <source>
        <dbReference type="ARBA" id="ARBA00023054"/>
    </source>
</evidence>
<evidence type="ECO:0000256" key="5">
    <source>
        <dbReference type="SAM" id="MobiDB-lite"/>
    </source>
</evidence>
<feature type="compositionally biased region" description="Low complexity" evidence="5">
    <location>
        <begin position="251"/>
        <end position="262"/>
    </location>
</feature>
<dbReference type="InParanoid" id="G3PSF8"/>
<dbReference type="Ensembl" id="ENSGACT00000020583.1">
    <property type="protein sequence ID" value="ENSGACP00000020544.1"/>
    <property type="gene ID" value="ENSGACG00000015574.1"/>
</dbReference>
<keyword evidence="2 4" id="KW-0175">Coiled coil</keyword>
<proteinExistence type="inferred from homology"/>
<dbReference type="GO" id="GO:0030018">
    <property type="term" value="C:Z disc"/>
    <property type="evidence" value="ECO:0007669"/>
    <property type="project" value="TreeGrafter"/>
</dbReference>
<dbReference type="STRING" id="69293.ENSGACP00000020544"/>
<dbReference type="PANTHER" id="PTHR45652">
    <property type="entry name" value="GLIAL FIBRILLARY ACIDIC PROTEIN"/>
    <property type="match status" value="1"/>
</dbReference>
<dbReference type="SUPFAM" id="SSF64593">
    <property type="entry name" value="Intermediate filament protein, coiled coil region"/>
    <property type="match status" value="2"/>
</dbReference>
<name>G3PSF8_GASAC</name>
<protein>
    <submittedName>
        <fullName evidence="7">Desmin b</fullName>
    </submittedName>
</protein>
<dbReference type="GO" id="GO:0045109">
    <property type="term" value="P:intermediate filament organization"/>
    <property type="evidence" value="ECO:0007669"/>
    <property type="project" value="TreeGrafter"/>
</dbReference>
<evidence type="ECO:0000259" key="6">
    <source>
        <dbReference type="PROSITE" id="PS51842"/>
    </source>
</evidence>
<dbReference type="AlphaFoldDB" id="G3PSF8"/>
<organism evidence="7">
    <name type="scientific">Gasterosteus aculeatus</name>
    <name type="common">Three-spined stickleback</name>
    <dbReference type="NCBI Taxonomy" id="69293"/>
    <lineage>
        <taxon>Eukaryota</taxon>
        <taxon>Metazoa</taxon>
        <taxon>Chordata</taxon>
        <taxon>Craniata</taxon>
        <taxon>Vertebrata</taxon>
        <taxon>Euteleostomi</taxon>
        <taxon>Actinopterygii</taxon>
        <taxon>Neopterygii</taxon>
        <taxon>Teleostei</taxon>
        <taxon>Neoteleostei</taxon>
        <taxon>Acanthomorphata</taxon>
        <taxon>Eupercaria</taxon>
        <taxon>Perciformes</taxon>
        <taxon>Cottioidei</taxon>
        <taxon>Gasterosteales</taxon>
        <taxon>Gasterosteidae</taxon>
        <taxon>Gasterosteus</taxon>
    </lineage>
</organism>
<dbReference type="GO" id="GO:0005911">
    <property type="term" value="C:cell-cell junction"/>
    <property type="evidence" value="ECO:0007669"/>
    <property type="project" value="TreeGrafter"/>
</dbReference>
<feature type="region of interest" description="Disordered" evidence="5">
    <location>
        <begin position="1"/>
        <end position="27"/>
    </location>
</feature>
<dbReference type="Pfam" id="PF00038">
    <property type="entry name" value="Filament"/>
    <property type="match status" value="1"/>
</dbReference>